<name>A0A4R6TBT7_9FLAO</name>
<dbReference type="OrthoDB" id="9811413at2"/>
<comment type="caution">
    <text evidence="4">The sequence shown here is derived from an EMBL/GenBank/DDBJ whole genome shotgun (WGS) entry which is preliminary data.</text>
</comment>
<dbReference type="Pfam" id="PF05163">
    <property type="entry name" value="DinB"/>
    <property type="match status" value="1"/>
</dbReference>
<evidence type="ECO:0000256" key="3">
    <source>
        <dbReference type="PIRSR" id="PIRSR607837-1"/>
    </source>
</evidence>
<proteinExistence type="inferred from homology"/>
<dbReference type="SUPFAM" id="SSF109854">
    <property type="entry name" value="DinB/YfiT-like putative metalloenzymes"/>
    <property type="match status" value="1"/>
</dbReference>
<reference evidence="4 5" key="1">
    <citation type="submission" date="2019-03" db="EMBL/GenBank/DDBJ databases">
        <title>Genomic Encyclopedia of Type Strains, Phase III (KMG-III): the genomes of soil and plant-associated and newly described type strains.</title>
        <authorList>
            <person name="Whitman W."/>
        </authorList>
    </citation>
    <scope>NUCLEOTIDE SEQUENCE [LARGE SCALE GENOMIC DNA]</scope>
    <source>
        <strain evidence="4 5">CECT 8283</strain>
    </source>
</reference>
<feature type="binding site" evidence="3">
    <location>
        <position position="132"/>
    </location>
    <ligand>
        <name>a divalent metal cation</name>
        <dbReference type="ChEBI" id="CHEBI:60240"/>
    </ligand>
</feature>
<feature type="binding site" evidence="3">
    <location>
        <position position="50"/>
    </location>
    <ligand>
        <name>a divalent metal cation</name>
        <dbReference type="ChEBI" id="CHEBI:60240"/>
    </ligand>
</feature>
<dbReference type="PANTHER" id="PTHR37302">
    <property type="entry name" value="SLR1116 PROTEIN"/>
    <property type="match status" value="1"/>
</dbReference>
<evidence type="ECO:0000256" key="2">
    <source>
        <dbReference type="ARBA" id="ARBA00022723"/>
    </source>
</evidence>
<keyword evidence="2 3" id="KW-0479">Metal-binding</keyword>
<dbReference type="InterPro" id="IPR007837">
    <property type="entry name" value="DinB"/>
</dbReference>
<evidence type="ECO:0000256" key="1">
    <source>
        <dbReference type="ARBA" id="ARBA00008635"/>
    </source>
</evidence>
<accession>A0A4R6TBT7</accession>
<dbReference type="PANTHER" id="PTHR37302:SF3">
    <property type="entry name" value="DAMAGE-INDUCIBLE PROTEIN DINB"/>
    <property type="match status" value="1"/>
</dbReference>
<evidence type="ECO:0000313" key="4">
    <source>
        <dbReference type="EMBL" id="TDQ25433.1"/>
    </source>
</evidence>
<comment type="similarity">
    <text evidence="1">Belongs to the DinB family.</text>
</comment>
<organism evidence="4 5">
    <name type="scientific">Tenacibaculum caenipelagi</name>
    <dbReference type="NCBI Taxonomy" id="1325435"/>
    <lineage>
        <taxon>Bacteria</taxon>
        <taxon>Pseudomonadati</taxon>
        <taxon>Bacteroidota</taxon>
        <taxon>Flavobacteriia</taxon>
        <taxon>Flavobacteriales</taxon>
        <taxon>Flavobacteriaceae</taxon>
        <taxon>Tenacibaculum</taxon>
    </lineage>
</organism>
<dbReference type="RefSeq" id="WP_133536021.1">
    <property type="nucleotide sequence ID" value="NZ_SNYH01000004.1"/>
</dbReference>
<keyword evidence="5" id="KW-1185">Reference proteome</keyword>
<dbReference type="GO" id="GO:0046872">
    <property type="term" value="F:metal ion binding"/>
    <property type="evidence" value="ECO:0007669"/>
    <property type="project" value="UniProtKB-KW"/>
</dbReference>
<dbReference type="AlphaFoldDB" id="A0A4R6TBT7"/>
<evidence type="ECO:0000313" key="5">
    <source>
        <dbReference type="Proteomes" id="UP000295390"/>
    </source>
</evidence>
<feature type="binding site" evidence="3">
    <location>
        <position position="136"/>
    </location>
    <ligand>
        <name>a divalent metal cation</name>
        <dbReference type="ChEBI" id="CHEBI:60240"/>
    </ligand>
</feature>
<protein>
    <submittedName>
        <fullName evidence="4">Putative damage-inducible protein DinB</fullName>
    </submittedName>
</protein>
<sequence>MALTKLATNYTDYNFWNTQKFTKWLSTKPDEILTKEVPSSFSTILKTIKHISDTEEYWYSILAEEPKTNNEQKVEDLSTEQIMDGWLKSSQRLSELIHSFSEKDLMKLVKIESPWFQCELPKYEYLMQVINHGTYHRGQIVTIGRNVGITDATNTDYNFYNVVKQSEQKE</sequence>
<dbReference type="EMBL" id="SNYH01000004">
    <property type="protein sequence ID" value="TDQ25433.1"/>
    <property type="molecule type" value="Genomic_DNA"/>
</dbReference>
<dbReference type="InterPro" id="IPR034660">
    <property type="entry name" value="DinB/YfiT-like"/>
</dbReference>
<dbReference type="Gene3D" id="1.20.120.450">
    <property type="entry name" value="dinb family like domain"/>
    <property type="match status" value="1"/>
</dbReference>
<gene>
    <name evidence="4" type="ORF">DFQ07_1854</name>
</gene>
<dbReference type="Proteomes" id="UP000295390">
    <property type="component" value="Unassembled WGS sequence"/>
</dbReference>